<dbReference type="PANTHER" id="PTHR46028:SF2">
    <property type="entry name" value="KYNURENINE 3-MONOOXYGENASE"/>
    <property type="match status" value="1"/>
</dbReference>
<reference evidence="8" key="2">
    <citation type="submission" date="2025-09" db="UniProtKB">
        <authorList>
            <consortium name="Ensembl"/>
        </authorList>
    </citation>
    <scope>IDENTIFICATION</scope>
</reference>
<dbReference type="Proteomes" id="UP000694388">
    <property type="component" value="Unplaced"/>
</dbReference>
<evidence type="ECO:0000256" key="1">
    <source>
        <dbReference type="ARBA" id="ARBA00001974"/>
    </source>
</evidence>
<dbReference type="GO" id="GO:0004502">
    <property type="term" value="F:kynurenine 3-monooxygenase activity"/>
    <property type="evidence" value="ECO:0007669"/>
    <property type="project" value="TreeGrafter"/>
</dbReference>
<feature type="domain" description="FAD-binding" evidence="7">
    <location>
        <begin position="8"/>
        <end position="138"/>
    </location>
</feature>
<evidence type="ECO:0000313" key="9">
    <source>
        <dbReference type="Proteomes" id="UP000694388"/>
    </source>
</evidence>
<dbReference type="GO" id="GO:0005741">
    <property type="term" value="C:mitochondrial outer membrane"/>
    <property type="evidence" value="ECO:0007669"/>
    <property type="project" value="TreeGrafter"/>
</dbReference>
<keyword evidence="6" id="KW-0503">Monooxygenase</keyword>
<organism evidence="8 9">
    <name type="scientific">Eptatretus burgeri</name>
    <name type="common">Inshore hagfish</name>
    <dbReference type="NCBI Taxonomy" id="7764"/>
    <lineage>
        <taxon>Eukaryota</taxon>
        <taxon>Metazoa</taxon>
        <taxon>Chordata</taxon>
        <taxon>Craniata</taxon>
        <taxon>Vertebrata</taxon>
        <taxon>Cyclostomata</taxon>
        <taxon>Myxini</taxon>
        <taxon>Myxiniformes</taxon>
        <taxon>Myxinidae</taxon>
        <taxon>Eptatretinae</taxon>
        <taxon>Eptatretus</taxon>
    </lineage>
</organism>
<keyword evidence="4" id="KW-0521">NADP</keyword>
<evidence type="ECO:0000256" key="2">
    <source>
        <dbReference type="ARBA" id="ARBA00022630"/>
    </source>
</evidence>
<dbReference type="PANTHER" id="PTHR46028">
    <property type="entry name" value="KYNURENINE 3-MONOOXYGENASE"/>
    <property type="match status" value="1"/>
</dbReference>
<keyword evidence="5" id="KW-0560">Oxidoreductase</keyword>
<dbReference type="SUPFAM" id="SSF51905">
    <property type="entry name" value="FAD/NAD(P)-binding domain"/>
    <property type="match status" value="1"/>
</dbReference>
<evidence type="ECO:0000256" key="6">
    <source>
        <dbReference type="ARBA" id="ARBA00023033"/>
    </source>
</evidence>
<dbReference type="AlphaFoldDB" id="A0A8C4N6X1"/>
<dbReference type="GeneTree" id="ENSGT00390000000747"/>
<reference evidence="8" key="1">
    <citation type="submission" date="2025-08" db="UniProtKB">
        <authorList>
            <consortium name="Ensembl"/>
        </authorList>
    </citation>
    <scope>IDENTIFICATION</scope>
</reference>
<keyword evidence="9" id="KW-1185">Reference proteome</keyword>
<dbReference type="Gene3D" id="3.50.50.60">
    <property type="entry name" value="FAD/NAD(P)-binding domain"/>
    <property type="match status" value="1"/>
</dbReference>
<comment type="cofactor">
    <cofactor evidence="1">
        <name>FAD</name>
        <dbReference type="ChEBI" id="CHEBI:57692"/>
    </cofactor>
</comment>
<evidence type="ECO:0000313" key="8">
    <source>
        <dbReference type="Ensembl" id="ENSEBUP00000003316.1"/>
    </source>
</evidence>
<evidence type="ECO:0000259" key="7">
    <source>
        <dbReference type="Pfam" id="PF01494"/>
    </source>
</evidence>
<sequence>MSEGVGSRVAIVGGGPVGALNTSFFALRGYNVDLYEARDDIRLAKHVRGRSINLALSHRGRQALASVGLEEKVIRHGIPMHARMIHSLSGKRKSIPYGKKGQYLLSVDRTLLNKELLTAVEELPRVKLHFNHKLQDSDMLNRTLILSRGRKKVKLRSMKVNTQDKVERGVQVSEQRQNWHVHQLRP</sequence>
<dbReference type="InterPro" id="IPR036188">
    <property type="entry name" value="FAD/NAD-bd_sf"/>
</dbReference>
<dbReference type="Pfam" id="PF01494">
    <property type="entry name" value="FAD_binding_3"/>
    <property type="match status" value="1"/>
</dbReference>
<evidence type="ECO:0000256" key="4">
    <source>
        <dbReference type="ARBA" id="ARBA00022857"/>
    </source>
</evidence>
<dbReference type="GO" id="GO:0070189">
    <property type="term" value="P:kynurenine metabolic process"/>
    <property type="evidence" value="ECO:0007669"/>
    <property type="project" value="TreeGrafter"/>
</dbReference>
<evidence type="ECO:0000256" key="3">
    <source>
        <dbReference type="ARBA" id="ARBA00022827"/>
    </source>
</evidence>
<dbReference type="InterPro" id="IPR002938">
    <property type="entry name" value="FAD-bd"/>
</dbReference>
<evidence type="ECO:0000256" key="5">
    <source>
        <dbReference type="ARBA" id="ARBA00023002"/>
    </source>
</evidence>
<proteinExistence type="predicted"/>
<keyword evidence="2" id="KW-0285">Flavoprotein</keyword>
<name>A0A8C4N6X1_EPTBU</name>
<dbReference type="GO" id="GO:0071949">
    <property type="term" value="F:FAD binding"/>
    <property type="evidence" value="ECO:0007669"/>
    <property type="project" value="InterPro"/>
</dbReference>
<dbReference type="Ensembl" id="ENSEBUT00000003684.1">
    <property type="protein sequence ID" value="ENSEBUP00000003316.1"/>
    <property type="gene ID" value="ENSEBUG00000002402.1"/>
</dbReference>
<accession>A0A8C4N6X1</accession>
<keyword evidence="3" id="KW-0274">FAD</keyword>
<protein>
    <recommendedName>
        <fullName evidence="7">FAD-binding domain-containing protein</fullName>
    </recommendedName>
</protein>